<dbReference type="PRINTS" id="PR00377">
    <property type="entry name" value="IMPHPHTASES"/>
</dbReference>
<dbReference type="PANTHER" id="PTHR43200:SF6">
    <property type="entry name" value="3'(2'),5'-BISPHOSPHATE NUCLEOTIDASE"/>
    <property type="match status" value="1"/>
</dbReference>
<dbReference type="OrthoDB" id="9785695at2"/>
<dbReference type="InterPro" id="IPR051090">
    <property type="entry name" value="Inositol_monoP_superfamily"/>
</dbReference>
<dbReference type="RefSeq" id="WP_085378373.1">
    <property type="nucleotide sequence ID" value="NZ_CP020612.1"/>
</dbReference>
<keyword evidence="3 6" id="KW-0479">Metal-binding</keyword>
<dbReference type="Pfam" id="PF00459">
    <property type="entry name" value="Inositol_P"/>
    <property type="match status" value="1"/>
</dbReference>
<evidence type="ECO:0000256" key="1">
    <source>
        <dbReference type="ARBA" id="ARBA00001946"/>
    </source>
</evidence>
<protein>
    <submittedName>
        <fullName evidence="7">Histidinol-phosphatase</fullName>
    </submittedName>
</protein>
<dbReference type="GO" id="GO:0016791">
    <property type="term" value="F:phosphatase activity"/>
    <property type="evidence" value="ECO:0007669"/>
    <property type="project" value="UniProtKB-ARBA"/>
</dbReference>
<dbReference type="GO" id="GO:0046872">
    <property type="term" value="F:metal ion binding"/>
    <property type="evidence" value="ECO:0007669"/>
    <property type="project" value="UniProtKB-KW"/>
</dbReference>
<gene>
    <name evidence="7" type="ORF">B0A89_12110</name>
</gene>
<dbReference type="SUPFAM" id="SSF56655">
    <property type="entry name" value="Carbohydrate phosphatase"/>
    <property type="match status" value="1"/>
</dbReference>
<feature type="binding site" evidence="6">
    <location>
        <position position="99"/>
    </location>
    <ligand>
        <name>Mg(2+)</name>
        <dbReference type="ChEBI" id="CHEBI:18420"/>
        <label>1</label>
        <note>catalytic</note>
    </ligand>
</feature>
<keyword evidence="5 6" id="KW-0460">Magnesium</keyword>
<name>A0A1W6CZH9_9RHOB</name>
<evidence type="ECO:0000256" key="3">
    <source>
        <dbReference type="ARBA" id="ARBA00022723"/>
    </source>
</evidence>
<feature type="binding site" evidence="6">
    <location>
        <position position="80"/>
    </location>
    <ligand>
        <name>Mg(2+)</name>
        <dbReference type="ChEBI" id="CHEBI:18420"/>
        <label>1</label>
        <note>catalytic</note>
    </ligand>
</feature>
<evidence type="ECO:0000313" key="7">
    <source>
        <dbReference type="EMBL" id="ARJ70256.1"/>
    </source>
</evidence>
<dbReference type="EMBL" id="CP020612">
    <property type="protein sequence ID" value="ARJ70256.1"/>
    <property type="molecule type" value="Genomic_DNA"/>
</dbReference>
<evidence type="ECO:0000256" key="6">
    <source>
        <dbReference type="PIRSR" id="PIRSR600760-2"/>
    </source>
</evidence>
<evidence type="ECO:0000256" key="2">
    <source>
        <dbReference type="ARBA" id="ARBA00009759"/>
    </source>
</evidence>
<evidence type="ECO:0000256" key="4">
    <source>
        <dbReference type="ARBA" id="ARBA00022801"/>
    </source>
</evidence>
<dbReference type="Gene3D" id="3.40.190.80">
    <property type="match status" value="1"/>
</dbReference>
<dbReference type="KEGG" id="pcon:B0A89_12110"/>
<evidence type="ECO:0000313" key="8">
    <source>
        <dbReference type="Proteomes" id="UP000193017"/>
    </source>
</evidence>
<dbReference type="STRING" id="1945662.B0A89_12110"/>
<comment type="cofactor">
    <cofactor evidence="1 6">
        <name>Mg(2+)</name>
        <dbReference type="ChEBI" id="CHEBI:18420"/>
    </cofactor>
</comment>
<dbReference type="Gene3D" id="3.30.540.10">
    <property type="entry name" value="Fructose-1,6-Bisphosphatase, subunit A, domain 1"/>
    <property type="match status" value="1"/>
</dbReference>
<dbReference type="InterPro" id="IPR000760">
    <property type="entry name" value="Inositol_monophosphatase-like"/>
</dbReference>
<reference evidence="7 8" key="1">
    <citation type="submission" date="2017-03" db="EMBL/GenBank/DDBJ databases">
        <title>Genome sequence of Paracoccus contaminans isolated from a water microcosm.</title>
        <authorList>
            <person name="Aurass P."/>
            <person name="Karste S."/>
            <person name="Trost E."/>
            <person name="Glaeser S.P."/>
            <person name="Kaempfer P."/>
            <person name="Flieger A."/>
        </authorList>
    </citation>
    <scope>NUCLEOTIDE SEQUENCE [LARGE SCALE GENOMIC DNA]</scope>
    <source>
        <strain evidence="8">RKI 16-01929T\LMG 29738T\CCM 8701T\CIP 111112T</strain>
    </source>
</reference>
<dbReference type="Proteomes" id="UP000193017">
    <property type="component" value="Chromosome"/>
</dbReference>
<dbReference type="CDD" id="cd01641">
    <property type="entry name" value="Bacterial_IMPase_like_1"/>
    <property type="match status" value="1"/>
</dbReference>
<keyword evidence="4" id="KW-0378">Hydrolase</keyword>
<dbReference type="AlphaFoldDB" id="A0A1W6CZH9"/>
<dbReference type="GO" id="GO:0000105">
    <property type="term" value="P:L-histidine biosynthetic process"/>
    <property type="evidence" value="ECO:0007669"/>
    <property type="project" value="TreeGrafter"/>
</dbReference>
<feature type="binding site" evidence="6">
    <location>
        <position position="96"/>
    </location>
    <ligand>
        <name>Mg(2+)</name>
        <dbReference type="ChEBI" id="CHEBI:18420"/>
        <label>1</label>
        <note>catalytic</note>
    </ligand>
</feature>
<feature type="binding site" evidence="6">
    <location>
        <position position="98"/>
    </location>
    <ligand>
        <name>Mg(2+)</name>
        <dbReference type="ChEBI" id="CHEBI:18420"/>
        <label>1</label>
        <note>catalytic</note>
    </ligand>
</feature>
<evidence type="ECO:0000256" key="5">
    <source>
        <dbReference type="ARBA" id="ARBA00022842"/>
    </source>
</evidence>
<dbReference type="PANTHER" id="PTHR43200">
    <property type="entry name" value="PHOSPHATASE"/>
    <property type="match status" value="1"/>
</dbReference>
<organism evidence="7 8">
    <name type="scientific">Paracoccus contaminans</name>
    <dbReference type="NCBI Taxonomy" id="1945662"/>
    <lineage>
        <taxon>Bacteria</taxon>
        <taxon>Pseudomonadati</taxon>
        <taxon>Pseudomonadota</taxon>
        <taxon>Alphaproteobacteria</taxon>
        <taxon>Rhodobacterales</taxon>
        <taxon>Paracoccaceae</taxon>
        <taxon>Paracoccus</taxon>
    </lineage>
</organism>
<keyword evidence="8" id="KW-1185">Reference proteome</keyword>
<comment type="similarity">
    <text evidence="2">Belongs to the inositol monophosphatase superfamily.</text>
</comment>
<feature type="binding site" evidence="6">
    <location>
        <position position="223"/>
    </location>
    <ligand>
        <name>Mg(2+)</name>
        <dbReference type="ChEBI" id="CHEBI:18420"/>
        <label>1</label>
        <note>catalytic</note>
    </ligand>
</feature>
<sequence>MTDPRPPLDPRLVAELRATAAAMADAARIETLRHFRSDALSPDNKLAAGFDPVTEADRACERAMRAILAARRPDDAIVGEEYGTVPGSSGLTWVLDPIDGTRAYLCGAPSWGVLIGLADAEGPIHGIIDQPWTGERWEGGLGAARLSAPQGERPLGVRRGVELDRATLMTTFPEIGTPDQAAAFRRVAGRVRLTRYGLDCYAYGLLALGQVDLVIEAGLQPYDIVAPIAVVQAAGGIVTDWQGNPAHGGGCVIAAASAELHAAALAILAG</sequence>
<proteinExistence type="inferred from homology"/>
<accession>A0A1W6CZH9</accession>